<evidence type="ECO:0008006" key="4">
    <source>
        <dbReference type="Google" id="ProtNLM"/>
    </source>
</evidence>
<evidence type="ECO:0000256" key="1">
    <source>
        <dbReference type="SAM" id="MobiDB-lite"/>
    </source>
</evidence>
<evidence type="ECO:0000313" key="2">
    <source>
        <dbReference type="EMBL" id="MCF6137359.1"/>
    </source>
</evidence>
<proteinExistence type="predicted"/>
<feature type="region of interest" description="Disordered" evidence="1">
    <location>
        <begin position="42"/>
        <end position="61"/>
    </location>
</feature>
<reference evidence="2 3" key="1">
    <citation type="submission" date="2022-01" db="EMBL/GenBank/DDBJ databases">
        <title>Alkalihalobacillus sp. EGI L200015, a novel bacterium isolated from a salt lake sediment.</title>
        <authorList>
            <person name="Gao L."/>
            <person name="Fang B.-Z."/>
            <person name="Li W.-J."/>
        </authorList>
    </citation>
    <scope>NUCLEOTIDE SEQUENCE [LARGE SCALE GENOMIC DNA]</scope>
    <source>
        <strain evidence="2 3">KCTC 12718</strain>
    </source>
</reference>
<dbReference type="RefSeq" id="WP_236332881.1">
    <property type="nucleotide sequence ID" value="NZ_JAKIJS010000001.1"/>
</dbReference>
<dbReference type="Proteomes" id="UP001649381">
    <property type="component" value="Unassembled WGS sequence"/>
</dbReference>
<gene>
    <name evidence="2" type="ORF">L2716_06420</name>
</gene>
<organism evidence="2 3">
    <name type="scientific">Pseudalkalibacillus berkeleyi</name>
    <dbReference type="NCBI Taxonomy" id="1069813"/>
    <lineage>
        <taxon>Bacteria</taxon>
        <taxon>Bacillati</taxon>
        <taxon>Bacillota</taxon>
        <taxon>Bacilli</taxon>
        <taxon>Bacillales</taxon>
        <taxon>Fictibacillaceae</taxon>
        <taxon>Pseudalkalibacillus</taxon>
    </lineage>
</organism>
<sequence length="61" mass="6787">MELSSIMANNLSQLRHTLNMNLLDGNLAKQAAQSTVMLKDFQEGQQQLQHPTAGHKVDIKV</sequence>
<protein>
    <recommendedName>
        <fullName evidence="4">Motility protein</fullName>
    </recommendedName>
</protein>
<accession>A0ABS9GX51</accession>
<evidence type="ECO:0000313" key="3">
    <source>
        <dbReference type="Proteomes" id="UP001649381"/>
    </source>
</evidence>
<name>A0ABS9GX51_9BACL</name>
<comment type="caution">
    <text evidence="2">The sequence shown here is derived from an EMBL/GenBank/DDBJ whole genome shotgun (WGS) entry which is preliminary data.</text>
</comment>
<dbReference type="EMBL" id="JAKIJS010000001">
    <property type="protein sequence ID" value="MCF6137359.1"/>
    <property type="molecule type" value="Genomic_DNA"/>
</dbReference>
<keyword evidence="3" id="KW-1185">Reference proteome</keyword>